<evidence type="ECO:0000313" key="6">
    <source>
        <dbReference type="Proteomes" id="UP000004995"/>
    </source>
</evidence>
<dbReference type="InParanoid" id="K3YMJ3"/>
<organism evidence="5 6">
    <name type="scientific">Setaria italica</name>
    <name type="common">Foxtail millet</name>
    <name type="synonym">Panicum italicum</name>
    <dbReference type="NCBI Taxonomy" id="4555"/>
    <lineage>
        <taxon>Eukaryota</taxon>
        <taxon>Viridiplantae</taxon>
        <taxon>Streptophyta</taxon>
        <taxon>Embryophyta</taxon>
        <taxon>Tracheophyta</taxon>
        <taxon>Spermatophyta</taxon>
        <taxon>Magnoliopsida</taxon>
        <taxon>Liliopsida</taxon>
        <taxon>Poales</taxon>
        <taxon>Poaceae</taxon>
        <taxon>PACMAD clade</taxon>
        <taxon>Panicoideae</taxon>
        <taxon>Panicodae</taxon>
        <taxon>Paniceae</taxon>
        <taxon>Cenchrinae</taxon>
        <taxon>Setaria</taxon>
    </lineage>
</organism>
<dbReference type="EnsemblPlants" id="KQL02846">
    <property type="protein sequence ID" value="KQL02846"/>
    <property type="gene ID" value="SETIT_015473mg"/>
</dbReference>
<sequence length="56" mass="6027">EPAPCLASTFVEVGICKELVEACDLMGWKEPIRVQAEAIPTPSRVPSITIHPGHTT</sequence>
<evidence type="ECO:0000313" key="5">
    <source>
        <dbReference type="EnsemblPlants" id="KQL02846"/>
    </source>
</evidence>
<dbReference type="AlphaFoldDB" id="K3YMJ3"/>
<dbReference type="HOGENOM" id="CLU_3020550_0_0_1"/>
<dbReference type="PROSITE" id="PS51195">
    <property type="entry name" value="Q_MOTIF"/>
    <property type="match status" value="1"/>
</dbReference>
<feature type="domain" description="DEAD-box RNA helicase Q" evidence="4">
    <location>
        <begin position="8"/>
        <end position="36"/>
    </location>
</feature>
<protein>
    <recommendedName>
        <fullName evidence="4">DEAD-box RNA helicase Q domain-containing protein</fullName>
    </recommendedName>
</protein>
<evidence type="ECO:0000256" key="2">
    <source>
        <dbReference type="ARBA" id="ARBA00022840"/>
    </source>
</evidence>
<reference evidence="5" key="2">
    <citation type="submission" date="2018-08" db="UniProtKB">
        <authorList>
            <consortium name="EnsemblPlants"/>
        </authorList>
    </citation>
    <scope>IDENTIFICATION</scope>
    <source>
        <strain evidence="5">Yugu1</strain>
    </source>
</reference>
<evidence type="ECO:0000256" key="3">
    <source>
        <dbReference type="PROSITE-ProRule" id="PRU00552"/>
    </source>
</evidence>
<keyword evidence="1" id="KW-0547">Nucleotide-binding</keyword>
<dbReference type="Proteomes" id="UP000004995">
    <property type="component" value="Unassembled WGS sequence"/>
</dbReference>
<keyword evidence="6" id="KW-1185">Reference proteome</keyword>
<dbReference type="STRING" id="4555.K3YMJ3"/>
<evidence type="ECO:0000256" key="1">
    <source>
        <dbReference type="ARBA" id="ARBA00022741"/>
    </source>
</evidence>
<reference evidence="6" key="1">
    <citation type="journal article" date="2012" name="Nat. Biotechnol.">
        <title>Reference genome sequence of the model plant Setaria.</title>
        <authorList>
            <person name="Bennetzen J.L."/>
            <person name="Schmutz J."/>
            <person name="Wang H."/>
            <person name="Percifield R."/>
            <person name="Hawkins J."/>
            <person name="Pontaroli A.C."/>
            <person name="Estep M."/>
            <person name="Feng L."/>
            <person name="Vaughn J.N."/>
            <person name="Grimwood J."/>
            <person name="Jenkins J."/>
            <person name="Barry K."/>
            <person name="Lindquist E."/>
            <person name="Hellsten U."/>
            <person name="Deshpande S."/>
            <person name="Wang X."/>
            <person name="Wu X."/>
            <person name="Mitros T."/>
            <person name="Triplett J."/>
            <person name="Yang X."/>
            <person name="Ye C.Y."/>
            <person name="Mauro-Herrera M."/>
            <person name="Wang L."/>
            <person name="Li P."/>
            <person name="Sharma M."/>
            <person name="Sharma R."/>
            <person name="Ronald P.C."/>
            <person name="Panaud O."/>
            <person name="Kellogg E.A."/>
            <person name="Brutnell T.P."/>
            <person name="Doust A.N."/>
            <person name="Tuskan G.A."/>
            <person name="Rokhsar D."/>
            <person name="Devos K.M."/>
        </authorList>
    </citation>
    <scope>NUCLEOTIDE SEQUENCE [LARGE SCALE GENOMIC DNA]</scope>
    <source>
        <strain evidence="6">cv. Yugu1</strain>
    </source>
</reference>
<dbReference type="GO" id="GO:0005524">
    <property type="term" value="F:ATP binding"/>
    <property type="evidence" value="ECO:0007669"/>
    <property type="project" value="UniProtKB-KW"/>
</dbReference>
<evidence type="ECO:0000259" key="4">
    <source>
        <dbReference type="PROSITE" id="PS51195"/>
    </source>
</evidence>
<dbReference type="EMBL" id="AGNK02004018">
    <property type="status" value="NOT_ANNOTATED_CDS"/>
    <property type="molecule type" value="Genomic_DNA"/>
</dbReference>
<dbReference type="Gramene" id="KQL02846">
    <property type="protein sequence ID" value="KQL02846"/>
    <property type="gene ID" value="SETIT_015473mg"/>
</dbReference>
<dbReference type="GO" id="GO:0003724">
    <property type="term" value="F:RNA helicase activity"/>
    <property type="evidence" value="ECO:0007669"/>
    <property type="project" value="InterPro"/>
</dbReference>
<dbReference type="InterPro" id="IPR014014">
    <property type="entry name" value="RNA_helicase_DEAD_Q_motif"/>
</dbReference>
<accession>K3YMJ3</accession>
<keyword evidence="2" id="KW-0067">ATP-binding</keyword>
<name>K3YMJ3_SETIT</name>
<feature type="short sequence motif" description="Q motif" evidence="3">
    <location>
        <begin position="8"/>
        <end position="36"/>
    </location>
</feature>
<proteinExistence type="predicted"/>